<keyword evidence="2" id="KW-1185">Reference proteome</keyword>
<accession>A0ACC1H7K1</accession>
<evidence type="ECO:0000313" key="1">
    <source>
        <dbReference type="EMBL" id="KAJ1671452.1"/>
    </source>
</evidence>
<gene>
    <name evidence="1" type="ORF">EV182_007624</name>
</gene>
<dbReference type="EMBL" id="JAMZIH010008748">
    <property type="protein sequence ID" value="KAJ1671452.1"/>
    <property type="molecule type" value="Genomic_DNA"/>
</dbReference>
<evidence type="ECO:0000313" key="2">
    <source>
        <dbReference type="Proteomes" id="UP001145114"/>
    </source>
</evidence>
<protein>
    <submittedName>
        <fullName evidence="1">Uncharacterized protein</fullName>
    </submittedName>
</protein>
<sequence length="258" mass="29218">MLRTIEPMQRYVSQSTIAFLQMGINFIVGSVALAVAVVYDSDSDFSDYYTTPEFVCLYAGAVLAYLQVLFFAVDYLTTSNYNKRGSGVSLNMQAATGLAALVNIWTGFGALIFSNVEDKRLWHSFNSCFEAWNTLTATGIQNMPVRTNNSKIFVLFWLPLGYVIMFAYGTSLVYSAIEYFDAPFVRRKQNARRQLRSYLRATRIGTSKRMQPAKPDDDESGSAEHTQGVLCEVPLPEGQAINLRHLARQHRHFYYLLF</sequence>
<reference evidence="1" key="1">
    <citation type="submission" date="2022-06" db="EMBL/GenBank/DDBJ databases">
        <title>Phylogenomic reconstructions and comparative analyses of Kickxellomycotina fungi.</title>
        <authorList>
            <person name="Reynolds N.K."/>
            <person name="Stajich J.E."/>
            <person name="Barry K."/>
            <person name="Grigoriev I.V."/>
            <person name="Crous P."/>
            <person name="Smith M.E."/>
        </authorList>
    </citation>
    <scope>NUCLEOTIDE SEQUENCE</scope>
    <source>
        <strain evidence="1">RSA 2271</strain>
    </source>
</reference>
<comment type="caution">
    <text evidence="1">The sequence shown here is derived from an EMBL/GenBank/DDBJ whole genome shotgun (WGS) entry which is preliminary data.</text>
</comment>
<dbReference type="Proteomes" id="UP001145114">
    <property type="component" value="Unassembled WGS sequence"/>
</dbReference>
<name>A0ACC1H7K1_9FUNG</name>
<proteinExistence type="predicted"/>
<organism evidence="1 2">
    <name type="scientific">Spiromyces aspiralis</name>
    <dbReference type="NCBI Taxonomy" id="68401"/>
    <lineage>
        <taxon>Eukaryota</taxon>
        <taxon>Fungi</taxon>
        <taxon>Fungi incertae sedis</taxon>
        <taxon>Zoopagomycota</taxon>
        <taxon>Kickxellomycotina</taxon>
        <taxon>Kickxellomycetes</taxon>
        <taxon>Kickxellales</taxon>
        <taxon>Kickxellaceae</taxon>
        <taxon>Spiromyces</taxon>
    </lineage>
</organism>
<feature type="non-terminal residue" evidence="1">
    <location>
        <position position="258"/>
    </location>
</feature>